<dbReference type="AlphaFoldDB" id="A0A7N4PQ38"/>
<proteinExistence type="predicted"/>
<dbReference type="InParanoid" id="A0A7N4PQ38"/>
<dbReference type="GeneTree" id="ENSGT00390000004404"/>
<dbReference type="SUPFAM" id="SSF52058">
    <property type="entry name" value="L domain-like"/>
    <property type="match status" value="1"/>
</dbReference>
<evidence type="ECO:0000313" key="2">
    <source>
        <dbReference type="Ensembl" id="ENSSHAP00000040790.1"/>
    </source>
</evidence>
<dbReference type="PANTHER" id="PTHR46723:SF1">
    <property type="entry name" value="LEUCINE-RICH REPEAT AND IQ DOMAIN-CONTAINING PROTEIN 3"/>
    <property type="match status" value="1"/>
</dbReference>
<organism evidence="2 3">
    <name type="scientific">Sarcophilus harrisii</name>
    <name type="common">Tasmanian devil</name>
    <name type="synonym">Sarcophilus laniarius</name>
    <dbReference type="NCBI Taxonomy" id="9305"/>
    <lineage>
        <taxon>Eukaryota</taxon>
        <taxon>Metazoa</taxon>
        <taxon>Chordata</taxon>
        <taxon>Craniata</taxon>
        <taxon>Vertebrata</taxon>
        <taxon>Euteleostomi</taxon>
        <taxon>Mammalia</taxon>
        <taxon>Metatheria</taxon>
        <taxon>Dasyuromorphia</taxon>
        <taxon>Dasyuridae</taxon>
        <taxon>Sarcophilus</taxon>
    </lineage>
</organism>
<reference evidence="2 3" key="1">
    <citation type="journal article" date="2011" name="Proc. Natl. Acad. Sci. U.S.A.">
        <title>Genetic diversity and population structure of the endangered marsupial Sarcophilus harrisii (Tasmanian devil).</title>
        <authorList>
            <person name="Miller W."/>
            <person name="Hayes V.M."/>
            <person name="Ratan A."/>
            <person name="Petersen D.C."/>
            <person name="Wittekindt N.E."/>
            <person name="Miller J."/>
            <person name="Walenz B."/>
            <person name="Knight J."/>
            <person name="Qi J."/>
            <person name="Zhao F."/>
            <person name="Wang Q."/>
            <person name="Bedoya-Reina O.C."/>
            <person name="Katiyar N."/>
            <person name="Tomsho L.P."/>
            <person name="Kasson L.M."/>
            <person name="Hardie R.A."/>
            <person name="Woodbridge P."/>
            <person name="Tindall E.A."/>
            <person name="Bertelsen M.F."/>
            <person name="Dixon D."/>
            <person name="Pyecroft S."/>
            <person name="Helgen K.M."/>
            <person name="Lesk A.M."/>
            <person name="Pringle T.H."/>
            <person name="Patterson N."/>
            <person name="Zhang Y."/>
            <person name="Kreiss A."/>
            <person name="Woods G.M."/>
            <person name="Jones M.E."/>
            <person name="Schuster S.C."/>
        </authorList>
    </citation>
    <scope>NUCLEOTIDE SEQUENCE [LARGE SCALE GENOMIC DNA]</scope>
</reference>
<evidence type="ECO:0008006" key="4">
    <source>
        <dbReference type="Google" id="ProtNLM"/>
    </source>
</evidence>
<feature type="region of interest" description="Disordered" evidence="1">
    <location>
        <begin position="1"/>
        <end position="22"/>
    </location>
</feature>
<accession>A0A7N4PQ38</accession>
<gene>
    <name evidence="2" type="primary">LRRIQ3</name>
</gene>
<reference evidence="2" key="2">
    <citation type="submission" date="2025-08" db="UniProtKB">
        <authorList>
            <consortium name="Ensembl"/>
        </authorList>
    </citation>
    <scope>IDENTIFICATION</scope>
</reference>
<sequence length="313" mass="36675">MMFHGREPEEKGTSSQNPDENSENQLNDVQDFIFLNCHGLHLYALEDSQCYSSLKICILSKNFIIDMSPLKNCTQLIKLDLHSNQIRIVPDGTFWSAMKQLKLLYLHDNSFVKLKNVCSLSACPNLIALTLYDCPVSLKKGYRHVIVNSIWSLKILDNFVVSDEEIIENWELPERFKTLSKHLFCDITPVLVKGSNYEKELFQMNYVISKINRVVAHNSPVVILQRWIRGHLTRRLWKKNYLKLLQRKILSDKVRKVLKKDEEKAIVKEEQKLNEENEEEKPSMPEDKALWYSRLGPFPYAASNQWRKQDVHI</sequence>
<name>A0A7N4PQ38_SARHA</name>
<dbReference type="PANTHER" id="PTHR46723">
    <property type="entry name" value="LEUCINE-RICH REPEAT AND IQ DOMAIN-CONTAINING PROTEIN 3"/>
    <property type="match status" value="1"/>
</dbReference>
<evidence type="ECO:0000256" key="1">
    <source>
        <dbReference type="SAM" id="MobiDB-lite"/>
    </source>
</evidence>
<dbReference type="Gene3D" id="3.80.10.10">
    <property type="entry name" value="Ribonuclease Inhibitor"/>
    <property type="match status" value="1"/>
</dbReference>
<dbReference type="Ensembl" id="ENSSHAT00000046714.1">
    <property type="protein sequence ID" value="ENSSHAP00000040790.1"/>
    <property type="gene ID" value="ENSSHAG00000027433.1"/>
</dbReference>
<keyword evidence="3" id="KW-1185">Reference proteome</keyword>
<dbReference type="Proteomes" id="UP000007648">
    <property type="component" value="Unassembled WGS sequence"/>
</dbReference>
<protein>
    <recommendedName>
        <fullName evidence="4">Leucine rich repeats and IQ motif containing 3</fullName>
    </recommendedName>
</protein>
<dbReference type="PROSITE" id="PS50096">
    <property type="entry name" value="IQ"/>
    <property type="match status" value="1"/>
</dbReference>
<feature type="compositionally biased region" description="Basic and acidic residues" evidence="1">
    <location>
        <begin position="1"/>
        <end position="12"/>
    </location>
</feature>
<feature type="compositionally biased region" description="Polar residues" evidence="1">
    <location>
        <begin position="13"/>
        <end position="22"/>
    </location>
</feature>
<reference evidence="2" key="3">
    <citation type="submission" date="2025-09" db="UniProtKB">
        <authorList>
            <consortium name="Ensembl"/>
        </authorList>
    </citation>
    <scope>IDENTIFICATION</scope>
</reference>
<dbReference type="InterPro" id="IPR032675">
    <property type="entry name" value="LRR_dom_sf"/>
</dbReference>
<evidence type="ECO:0000313" key="3">
    <source>
        <dbReference type="Proteomes" id="UP000007648"/>
    </source>
</evidence>
<dbReference type="InterPro" id="IPR052859">
    <property type="entry name" value="LRR-IQ_domain_protein"/>
</dbReference>